<gene>
    <name evidence="2" type="ORF">AVEN_181505_1</name>
</gene>
<reference evidence="2 3" key="1">
    <citation type="journal article" date="2019" name="Sci. Rep.">
        <title>Orb-weaving spider Araneus ventricosus genome elucidates the spidroin gene catalogue.</title>
        <authorList>
            <person name="Kono N."/>
            <person name="Nakamura H."/>
            <person name="Ohtoshi R."/>
            <person name="Moran D.A.P."/>
            <person name="Shinohara A."/>
            <person name="Yoshida Y."/>
            <person name="Fujiwara M."/>
            <person name="Mori M."/>
            <person name="Tomita M."/>
            <person name="Arakawa K."/>
        </authorList>
    </citation>
    <scope>NUCLEOTIDE SEQUENCE [LARGE SCALE GENOMIC DNA]</scope>
</reference>
<evidence type="ECO:0000256" key="1">
    <source>
        <dbReference type="SAM" id="MobiDB-lite"/>
    </source>
</evidence>
<proteinExistence type="predicted"/>
<sequence length="111" mass="12443">MVELARTGFSPPANQKKKEAANELNNYPTSATLVSTSITNNTDDIVKPFLMWWGEEAKQSDIEIPRHLEINDITQMHVFVDACKEAYATCVFLRTDTSQGVKVVLARAKSR</sequence>
<dbReference type="EMBL" id="BGPR01000784">
    <property type="protein sequence ID" value="GBM35404.1"/>
    <property type="molecule type" value="Genomic_DNA"/>
</dbReference>
<comment type="caution">
    <text evidence="2">The sequence shown here is derived from an EMBL/GenBank/DDBJ whole genome shotgun (WGS) entry which is preliminary data.</text>
</comment>
<dbReference type="AlphaFoldDB" id="A0A4Y2F5P2"/>
<dbReference type="InterPro" id="IPR008042">
    <property type="entry name" value="Retrotrans_Pao"/>
</dbReference>
<protein>
    <submittedName>
        <fullName evidence="2">Uncharacterized protein</fullName>
    </submittedName>
</protein>
<name>A0A4Y2F5P2_ARAVE</name>
<accession>A0A4Y2F5P2</accession>
<keyword evidence="3" id="KW-1185">Reference proteome</keyword>
<organism evidence="2 3">
    <name type="scientific">Araneus ventricosus</name>
    <name type="common">Orbweaver spider</name>
    <name type="synonym">Epeira ventricosa</name>
    <dbReference type="NCBI Taxonomy" id="182803"/>
    <lineage>
        <taxon>Eukaryota</taxon>
        <taxon>Metazoa</taxon>
        <taxon>Ecdysozoa</taxon>
        <taxon>Arthropoda</taxon>
        <taxon>Chelicerata</taxon>
        <taxon>Arachnida</taxon>
        <taxon>Araneae</taxon>
        <taxon>Araneomorphae</taxon>
        <taxon>Entelegynae</taxon>
        <taxon>Araneoidea</taxon>
        <taxon>Araneidae</taxon>
        <taxon>Araneus</taxon>
    </lineage>
</organism>
<feature type="region of interest" description="Disordered" evidence="1">
    <location>
        <begin position="1"/>
        <end position="22"/>
    </location>
</feature>
<evidence type="ECO:0000313" key="3">
    <source>
        <dbReference type="Proteomes" id="UP000499080"/>
    </source>
</evidence>
<evidence type="ECO:0000313" key="2">
    <source>
        <dbReference type="EMBL" id="GBM35404.1"/>
    </source>
</evidence>
<dbReference type="Pfam" id="PF05380">
    <property type="entry name" value="Peptidase_A17"/>
    <property type="match status" value="1"/>
</dbReference>
<dbReference type="Proteomes" id="UP000499080">
    <property type="component" value="Unassembled WGS sequence"/>
</dbReference>